<dbReference type="InterPro" id="IPR038375">
    <property type="entry name" value="NDUFAF7_sf"/>
</dbReference>
<evidence type="ECO:0000256" key="1">
    <source>
        <dbReference type="ARBA" id="ARBA00022603"/>
    </source>
</evidence>
<accession>A0A7W9E6R5</accession>
<dbReference type="SUPFAM" id="SSF53335">
    <property type="entry name" value="S-adenosyl-L-methionine-dependent methyltransferases"/>
    <property type="match status" value="1"/>
</dbReference>
<dbReference type="RefSeq" id="WP_123287606.1">
    <property type="nucleotide sequence ID" value="NZ_JACIJB010000002.1"/>
</dbReference>
<dbReference type="Proteomes" id="UP000548978">
    <property type="component" value="Unassembled WGS sequence"/>
</dbReference>
<organism evidence="3 4">
    <name type="scientific">Brevundimonas halotolerans</name>
    <dbReference type="NCBI Taxonomy" id="69670"/>
    <lineage>
        <taxon>Bacteria</taxon>
        <taxon>Pseudomonadati</taxon>
        <taxon>Pseudomonadota</taxon>
        <taxon>Alphaproteobacteria</taxon>
        <taxon>Caulobacterales</taxon>
        <taxon>Caulobacteraceae</taxon>
        <taxon>Brevundimonas</taxon>
    </lineage>
</organism>
<keyword evidence="2 3" id="KW-0808">Transferase</keyword>
<dbReference type="Pfam" id="PF02636">
    <property type="entry name" value="Methyltransf_28"/>
    <property type="match status" value="1"/>
</dbReference>
<dbReference type="GO" id="GO:0035243">
    <property type="term" value="F:protein-arginine omega-N symmetric methyltransferase activity"/>
    <property type="evidence" value="ECO:0007669"/>
    <property type="project" value="TreeGrafter"/>
</dbReference>
<dbReference type="InterPro" id="IPR003788">
    <property type="entry name" value="NDUFAF7"/>
</dbReference>
<evidence type="ECO:0000256" key="2">
    <source>
        <dbReference type="ARBA" id="ARBA00022679"/>
    </source>
</evidence>
<evidence type="ECO:0000313" key="3">
    <source>
        <dbReference type="EMBL" id="MBB5660141.1"/>
    </source>
</evidence>
<dbReference type="Gene3D" id="3.40.50.12710">
    <property type="match status" value="1"/>
</dbReference>
<gene>
    <name evidence="3" type="ORF">FHS65_000881</name>
</gene>
<comment type="caution">
    <text evidence="3">The sequence shown here is derived from an EMBL/GenBank/DDBJ whole genome shotgun (WGS) entry which is preliminary data.</text>
</comment>
<reference evidence="3 4" key="1">
    <citation type="submission" date="2020-08" db="EMBL/GenBank/DDBJ databases">
        <title>Genomic Encyclopedia of Type Strains, Phase IV (KMG-IV): sequencing the most valuable type-strain genomes for metagenomic binning, comparative biology and taxonomic classification.</title>
        <authorList>
            <person name="Goeker M."/>
        </authorList>
    </citation>
    <scope>NUCLEOTIDE SEQUENCE [LARGE SCALE GENOMIC DNA]</scope>
    <source>
        <strain evidence="3 4">DSM 24448</strain>
    </source>
</reference>
<dbReference type="PANTHER" id="PTHR12049:SF7">
    <property type="entry name" value="PROTEIN ARGININE METHYLTRANSFERASE NDUFAF7, MITOCHONDRIAL"/>
    <property type="match status" value="1"/>
</dbReference>
<dbReference type="EMBL" id="JACIJB010000002">
    <property type="protein sequence ID" value="MBB5660141.1"/>
    <property type="molecule type" value="Genomic_DNA"/>
</dbReference>
<sequence>MEPSAGRRELLSGPAHAADLKGRLQREIALTGPLSVADYVTRCLHDPQGGYYATRPAIGPDGDFLTAPTVSQMFGELIGLWLVETWSRMGAPARFQLIEVGPGDGTLMADILRAARVVPALIEACDLTLVEPSGPLRAVQKARLAEAPVTPRWTDSLSAIDGKGPILLVANEVLDCLPARQFERTPDGWAERMVGLDAEGELAFRLGPVGPGFSPPDHDVQPGQVIEQSAAQRAFAGTLAHLLKQHIGAALLIDYGRDTPGPGDTLQALSQHEKVDPLATPGQADLTQWADFPAVLAAAQAAGVSTAPLLTQAEFLTRLGLTVRADRLKSAQPEAAALIDRQVQRLTAPDQMGTLFKVAALYVPDTLTLPAFEVEP</sequence>
<keyword evidence="1 3" id="KW-0489">Methyltransferase</keyword>
<protein>
    <submittedName>
        <fullName evidence="3">SAM-dependent MidA family methyltransferase</fullName>
    </submittedName>
</protein>
<name>A0A7W9E6R5_9CAUL</name>
<evidence type="ECO:0000313" key="4">
    <source>
        <dbReference type="Proteomes" id="UP000548978"/>
    </source>
</evidence>
<dbReference type="InterPro" id="IPR029063">
    <property type="entry name" value="SAM-dependent_MTases_sf"/>
</dbReference>
<dbReference type="AlphaFoldDB" id="A0A7W9E6R5"/>
<proteinExistence type="predicted"/>
<keyword evidence="4" id="KW-1185">Reference proteome</keyword>
<dbReference type="PANTHER" id="PTHR12049">
    <property type="entry name" value="PROTEIN ARGININE METHYLTRANSFERASE NDUFAF7, MITOCHONDRIAL"/>
    <property type="match status" value="1"/>
</dbReference>
<dbReference type="GO" id="GO:0032259">
    <property type="term" value="P:methylation"/>
    <property type="evidence" value="ECO:0007669"/>
    <property type="project" value="UniProtKB-KW"/>
</dbReference>
<dbReference type="OrthoDB" id="9794208at2"/>